<evidence type="ECO:0000256" key="1">
    <source>
        <dbReference type="ARBA" id="ARBA00000085"/>
    </source>
</evidence>
<dbReference type="PANTHER" id="PTHR43547">
    <property type="entry name" value="TWO-COMPONENT HISTIDINE KINASE"/>
    <property type="match status" value="1"/>
</dbReference>
<dbReference type="Gene3D" id="2.60.40.10">
    <property type="entry name" value="Immunoglobulins"/>
    <property type="match status" value="1"/>
</dbReference>
<dbReference type="InterPro" id="IPR003661">
    <property type="entry name" value="HisK_dim/P_dom"/>
</dbReference>
<dbReference type="Pfam" id="PF12833">
    <property type="entry name" value="HTH_18"/>
    <property type="match status" value="1"/>
</dbReference>
<dbReference type="SMART" id="SM00388">
    <property type="entry name" value="HisKA"/>
    <property type="match status" value="1"/>
</dbReference>
<dbReference type="InterPro" id="IPR015943">
    <property type="entry name" value="WD40/YVTN_repeat-like_dom_sf"/>
</dbReference>
<dbReference type="EC" id="2.7.13.3" evidence="2"/>
<dbReference type="InterPro" id="IPR003594">
    <property type="entry name" value="HATPase_dom"/>
</dbReference>
<dbReference type="InterPro" id="IPR011006">
    <property type="entry name" value="CheY-like_superfamily"/>
</dbReference>
<dbReference type="Pfam" id="PF00512">
    <property type="entry name" value="HisKA"/>
    <property type="match status" value="1"/>
</dbReference>
<dbReference type="FunFam" id="1.10.287.130:FF:000034">
    <property type="entry name" value="Two-component system sensor histidine kinase/response regulator"/>
    <property type="match status" value="1"/>
</dbReference>
<dbReference type="PROSITE" id="PS01124">
    <property type="entry name" value="HTH_ARAC_FAMILY_2"/>
    <property type="match status" value="1"/>
</dbReference>
<reference evidence="12 13" key="1">
    <citation type="submission" date="2019-07" db="EMBL/GenBank/DDBJ databases">
        <title>Genomic Encyclopedia of Archaeal and Bacterial Type Strains, Phase II (KMG-II): from individual species to whole genera.</title>
        <authorList>
            <person name="Goeker M."/>
        </authorList>
    </citation>
    <scope>NUCLEOTIDE SEQUENCE [LARGE SCALE GENOMIC DNA]</scope>
    <source>
        <strain evidence="12 13">DSM 18850</strain>
    </source>
</reference>
<dbReference type="PROSITE" id="PS00041">
    <property type="entry name" value="HTH_ARAC_FAMILY_1"/>
    <property type="match status" value="1"/>
</dbReference>
<evidence type="ECO:0000256" key="3">
    <source>
        <dbReference type="ARBA" id="ARBA00022553"/>
    </source>
</evidence>
<feature type="modified residue" description="4-aspartylphosphate" evidence="7">
    <location>
        <position position="1121"/>
    </location>
</feature>
<dbReference type="GO" id="GO:0000155">
    <property type="term" value="F:phosphorelay sensor kinase activity"/>
    <property type="evidence" value="ECO:0007669"/>
    <property type="project" value="InterPro"/>
</dbReference>
<dbReference type="Pfam" id="PF02518">
    <property type="entry name" value="HATPase_c"/>
    <property type="match status" value="1"/>
</dbReference>
<dbReference type="InterPro" id="IPR011123">
    <property type="entry name" value="Y_Y_Y"/>
</dbReference>
<dbReference type="InterPro" id="IPR036890">
    <property type="entry name" value="HATPase_C_sf"/>
</dbReference>
<keyword evidence="4" id="KW-0805">Transcription regulation</keyword>
<evidence type="ECO:0000256" key="4">
    <source>
        <dbReference type="ARBA" id="ARBA00023015"/>
    </source>
</evidence>
<dbReference type="GO" id="GO:0003700">
    <property type="term" value="F:DNA-binding transcription factor activity"/>
    <property type="evidence" value="ECO:0007669"/>
    <property type="project" value="InterPro"/>
</dbReference>
<feature type="domain" description="HTH araC/xylS-type" evidence="9">
    <location>
        <begin position="1228"/>
        <end position="1327"/>
    </location>
</feature>
<dbReference type="Proteomes" id="UP000325105">
    <property type="component" value="Unassembled WGS sequence"/>
</dbReference>
<dbReference type="CDD" id="cd17574">
    <property type="entry name" value="REC_OmpR"/>
    <property type="match status" value="1"/>
</dbReference>
<proteinExistence type="predicted"/>
<dbReference type="Pfam" id="PF00072">
    <property type="entry name" value="Response_reg"/>
    <property type="match status" value="1"/>
</dbReference>
<dbReference type="OrthoDB" id="717811at2"/>
<dbReference type="GO" id="GO:0043565">
    <property type="term" value="F:sequence-specific DNA binding"/>
    <property type="evidence" value="ECO:0007669"/>
    <property type="project" value="InterPro"/>
</dbReference>
<evidence type="ECO:0000313" key="13">
    <source>
        <dbReference type="Proteomes" id="UP000325105"/>
    </source>
</evidence>
<keyword evidence="5" id="KW-0238">DNA-binding</keyword>
<evidence type="ECO:0000259" key="11">
    <source>
        <dbReference type="PROSITE" id="PS50110"/>
    </source>
</evidence>
<feature type="domain" description="Histidine kinase" evidence="10">
    <location>
        <begin position="833"/>
        <end position="1050"/>
    </location>
</feature>
<evidence type="ECO:0000256" key="6">
    <source>
        <dbReference type="ARBA" id="ARBA00023163"/>
    </source>
</evidence>
<dbReference type="SUPFAM" id="SSF55874">
    <property type="entry name" value="ATPase domain of HSP90 chaperone/DNA topoisomerase II/histidine kinase"/>
    <property type="match status" value="1"/>
</dbReference>
<dbReference type="InterPro" id="IPR005467">
    <property type="entry name" value="His_kinase_dom"/>
</dbReference>
<dbReference type="SUPFAM" id="SSF46689">
    <property type="entry name" value="Homeodomain-like"/>
    <property type="match status" value="1"/>
</dbReference>
<keyword evidence="13" id="KW-1185">Reference proteome</keyword>
<keyword evidence="8" id="KW-1133">Transmembrane helix</keyword>
<dbReference type="SMART" id="SM00387">
    <property type="entry name" value="HATPase_c"/>
    <property type="match status" value="1"/>
</dbReference>
<dbReference type="Gene3D" id="3.40.50.2300">
    <property type="match status" value="1"/>
</dbReference>
<dbReference type="SUPFAM" id="SSF47384">
    <property type="entry name" value="Homodimeric domain of signal transducing histidine kinase"/>
    <property type="match status" value="1"/>
</dbReference>
<dbReference type="SUPFAM" id="SSF52172">
    <property type="entry name" value="CheY-like"/>
    <property type="match status" value="1"/>
</dbReference>
<dbReference type="SUPFAM" id="SSF63829">
    <property type="entry name" value="Calcium-dependent phosphotriesterase"/>
    <property type="match status" value="3"/>
</dbReference>
<dbReference type="Gene3D" id="3.30.565.10">
    <property type="entry name" value="Histidine kinase-like ATPase, C-terminal domain"/>
    <property type="match status" value="1"/>
</dbReference>
<name>A0A5S5DRD0_9SPHI</name>
<gene>
    <name evidence="12" type="ORF">BC792_10191</name>
</gene>
<dbReference type="InterPro" id="IPR018062">
    <property type="entry name" value="HTH_AraC-typ_CS"/>
</dbReference>
<dbReference type="InterPro" id="IPR009057">
    <property type="entry name" value="Homeodomain-like_sf"/>
</dbReference>
<keyword evidence="6" id="KW-0804">Transcription</keyword>
<dbReference type="EMBL" id="VNHX01000001">
    <property type="protein sequence ID" value="TYP98437.1"/>
    <property type="molecule type" value="Genomic_DNA"/>
</dbReference>
<dbReference type="PANTHER" id="PTHR43547:SF2">
    <property type="entry name" value="HYBRID SIGNAL TRANSDUCTION HISTIDINE KINASE C"/>
    <property type="match status" value="1"/>
</dbReference>
<keyword evidence="3 7" id="KW-0597">Phosphoprotein</keyword>
<sequence length="1332" mass="151533">MRGLFILIGYFHVITLLAQPNRAVFLALQEGLSNQQVLDIAHDESGFTWVATELGLNRFVGNTFQPYYASENQNGLSVNSNEINTLLYDDKKLYVGTRSNGLNVLDIQTNRFSYYIHDPRDPKSIATNDVTDLIKGAEGYIWLATYHQGIQRFDPIQEKFDRFNTRNTKGLPENSIWSMAQDGEGMLYIGHVREGLSIFDPNRSQVTRRFTSSNSGLPDNEVKALYCDRRNNIWIGTRKGLAVYNSVSKRLIPIPLSSVSKNREEPFVYTIKEVGNTVWIGAESSQVFVFEPVYAEKYTQADTGGLRMYDLGRGNSASVQQITVDRFGNAWLAVYGGGVGFVSHLEPFFQVFPSQSKGAGQLSAVSSIIPDRQGGVWLATEGTGLVQLQQEGVARQIFRKDELPDSYLLTAFVDSRQNVWMGLKRGGAATWTNERRKWEKIAFGEHVSEIRAFIEDTKGHLWMAAQQGVYIYDPVRKHIERILINQPMLGDYAPRTLVEDRAGNVWVGTYGQGLYVYDQNRRLIQRMASGQGLQSNTVNHLIRDSRDNIWIATNEGLALQRADRDLGHIEVFKPEGGDAWLFVNAVSEAKNGDIWCSTKLGLLRYRPEEQRFLHYDQAFGLPLGGFINGSVYQDRSGHMFFGMQEGVCHFHPEQVPLKLPGSPVRLIRLSVFGSGDLNRPSQRYPMFGQEVHLAPNENSFRVELAVMDHALHGLVDFSYKLEGVSKDWIFLGSETNLDFRAIPYGKHELRIRTRMKNGDWSKDDHCLSIIVSPPFYLSTAAQMIYTLLVGSIIFVLLFFYNKKIKVEAELRLKERQHAQDEQLYRERLDFYTNITHELRTPLTLILGPLDDLLHSGTLEAKQKASIGMVQKSANRLFSLVNQLLEFRKVESQYKSLTLGEGYLSEMLRDIVQKYAELNTKKGLDISLHVPENEEKMRFDAGIIHLIVDNLLSNAYKYTESGQIKVSLGYEADRGDSWAVIAIEDTGIGISEEFLTRIFDKFYRIPFQNVPGTGVGLALVKELAVIHQGQINVESKEGRGSTFTFRFLAEPASGKQEQVSQYPDSNMYLGQRRLILLVEDDADLRTYLTEALQAHYDVVSVDNGRQACQTARDRVPDLIVSDIMMSGMDGFQLIEQLKEDRLTSHIPLILLTAKDTEYDRLKGYALGVDSYLTKPVSTRLLYQRIDNVLEKRKRIYEEVLRRMGNKENEVRATDSTEGDESWRENQFIQDFVRIVEEHMQDQMLDATMLAEKLNMSQSTLYRKLKGITGKNINQLVRKIRVRKAAELLKTGKYNVTEVSFMVGINSAIYFRQCFKEEFGMLPSTYQKSENLSS</sequence>
<evidence type="ECO:0000259" key="10">
    <source>
        <dbReference type="PROSITE" id="PS50109"/>
    </source>
</evidence>
<dbReference type="InterPro" id="IPR001789">
    <property type="entry name" value="Sig_transdc_resp-reg_receiver"/>
</dbReference>
<dbReference type="InterPro" id="IPR013783">
    <property type="entry name" value="Ig-like_fold"/>
</dbReference>
<comment type="catalytic activity">
    <reaction evidence="1">
        <text>ATP + protein L-histidine = ADP + protein N-phospho-L-histidine.</text>
        <dbReference type="EC" id="2.7.13.3"/>
    </reaction>
</comment>
<dbReference type="InterPro" id="IPR004358">
    <property type="entry name" value="Sig_transdc_His_kin-like_C"/>
</dbReference>
<dbReference type="InterPro" id="IPR011110">
    <property type="entry name" value="Reg_prop"/>
</dbReference>
<keyword evidence="8" id="KW-0472">Membrane</keyword>
<dbReference type="RefSeq" id="WP_148907014.1">
    <property type="nucleotide sequence ID" value="NZ_VNHX01000001.1"/>
</dbReference>
<evidence type="ECO:0000313" key="12">
    <source>
        <dbReference type="EMBL" id="TYP98437.1"/>
    </source>
</evidence>
<protein>
    <recommendedName>
        <fullName evidence="2">histidine kinase</fullName>
        <ecNumber evidence="2">2.7.13.3</ecNumber>
    </recommendedName>
</protein>
<evidence type="ECO:0000256" key="7">
    <source>
        <dbReference type="PROSITE-ProRule" id="PRU00169"/>
    </source>
</evidence>
<dbReference type="CDD" id="cd00082">
    <property type="entry name" value="HisKA"/>
    <property type="match status" value="1"/>
</dbReference>
<dbReference type="PROSITE" id="PS50109">
    <property type="entry name" value="HIS_KIN"/>
    <property type="match status" value="1"/>
</dbReference>
<organism evidence="12 13">
    <name type="scientific">Sphingobacterium allocomposti</name>
    <dbReference type="NCBI Taxonomy" id="415956"/>
    <lineage>
        <taxon>Bacteria</taxon>
        <taxon>Pseudomonadati</taxon>
        <taxon>Bacteroidota</taxon>
        <taxon>Sphingobacteriia</taxon>
        <taxon>Sphingobacteriales</taxon>
        <taxon>Sphingobacteriaceae</taxon>
        <taxon>Sphingobacterium</taxon>
    </lineage>
</organism>
<dbReference type="Gene3D" id="2.130.10.10">
    <property type="entry name" value="YVTN repeat-like/Quinoprotein amine dehydrogenase"/>
    <property type="match status" value="2"/>
</dbReference>
<accession>A0A5S5DRD0</accession>
<dbReference type="Gene3D" id="1.10.10.60">
    <property type="entry name" value="Homeodomain-like"/>
    <property type="match status" value="2"/>
</dbReference>
<keyword evidence="8" id="KW-0812">Transmembrane</keyword>
<comment type="caution">
    <text evidence="12">The sequence shown here is derived from an EMBL/GenBank/DDBJ whole genome shotgun (WGS) entry which is preliminary data.</text>
</comment>
<dbReference type="Pfam" id="PF07495">
    <property type="entry name" value="Y_Y_Y"/>
    <property type="match status" value="1"/>
</dbReference>
<dbReference type="Pfam" id="PF07494">
    <property type="entry name" value="Reg_prop"/>
    <property type="match status" value="2"/>
</dbReference>
<evidence type="ECO:0000256" key="2">
    <source>
        <dbReference type="ARBA" id="ARBA00012438"/>
    </source>
</evidence>
<evidence type="ECO:0000259" key="9">
    <source>
        <dbReference type="PROSITE" id="PS01124"/>
    </source>
</evidence>
<evidence type="ECO:0000256" key="5">
    <source>
        <dbReference type="ARBA" id="ARBA00023125"/>
    </source>
</evidence>
<keyword evidence="12" id="KW-0808">Transferase</keyword>
<evidence type="ECO:0000256" key="8">
    <source>
        <dbReference type="SAM" id="Phobius"/>
    </source>
</evidence>
<feature type="domain" description="Response regulatory" evidence="11">
    <location>
        <begin position="1073"/>
        <end position="1188"/>
    </location>
</feature>
<keyword evidence="12" id="KW-0418">Kinase</keyword>
<dbReference type="InterPro" id="IPR036097">
    <property type="entry name" value="HisK_dim/P_sf"/>
</dbReference>
<dbReference type="InterPro" id="IPR018060">
    <property type="entry name" value="HTH_AraC"/>
</dbReference>
<feature type="transmembrane region" description="Helical" evidence="8">
    <location>
        <begin position="775"/>
        <end position="800"/>
    </location>
</feature>
<dbReference type="SMART" id="SM00448">
    <property type="entry name" value="REC"/>
    <property type="match status" value="1"/>
</dbReference>
<dbReference type="PRINTS" id="PR00344">
    <property type="entry name" value="BCTRLSENSOR"/>
</dbReference>
<dbReference type="Gene3D" id="1.10.287.130">
    <property type="match status" value="1"/>
</dbReference>
<dbReference type="PROSITE" id="PS50110">
    <property type="entry name" value="RESPONSE_REGULATORY"/>
    <property type="match status" value="1"/>
</dbReference>
<dbReference type="SMART" id="SM00342">
    <property type="entry name" value="HTH_ARAC"/>
    <property type="match status" value="1"/>
</dbReference>